<dbReference type="InterPro" id="IPR006143">
    <property type="entry name" value="RND_pump_MFP"/>
</dbReference>
<dbReference type="Gene3D" id="2.40.30.170">
    <property type="match status" value="1"/>
</dbReference>
<evidence type="ECO:0000256" key="3">
    <source>
        <dbReference type="SAM" id="Phobius"/>
    </source>
</evidence>
<evidence type="ECO:0000256" key="2">
    <source>
        <dbReference type="SAM" id="Coils"/>
    </source>
</evidence>
<feature type="domain" description="Multidrug resistance protein MdtA-like alpha-helical hairpin" evidence="4">
    <location>
        <begin position="124"/>
        <end position="189"/>
    </location>
</feature>
<feature type="transmembrane region" description="Helical" evidence="3">
    <location>
        <begin position="12"/>
        <end position="32"/>
    </location>
</feature>
<reference evidence="6 7" key="1">
    <citation type="submission" date="2019-02" db="EMBL/GenBank/DDBJ databases">
        <title>Deep-cultivation of Planctomycetes and their phenomic and genomic characterization uncovers novel biology.</title>
        <authorList>
            <person name="Wiegand S."/>
            <person name="Jogler M."/>
            <person name="Boedeker C."/>
            <person name="Pinto D."/>
            <person name="Vollmers J."/>
            <person name="Rivas-Marin E."/>
            <person name="Kohn T."/>
            <person name="Peeters S.H."/>
            <person name="Heuer A."/>
            <person name="Rast P."/>
            <person name="Oberbeckmann S."/>
            <person name="Bunk B."/>
            <person name="Jeske O."/>
            <person name="Meyerdierks A."/>
            <person name="Storesund J.E."/>
            <person name="Kallscheuer N."/>
            <person name="Luecker S."/>
            <person name="Lage O.M."/>
            <person name="Pohl T."/>
            <person name="Merkel B.J."/>
            <person name="Hornburger P."/>
            <person name="Mueller R.-W."/>
            <person name="Bruemmer F."/>
            <person name="Labrenz M."/>
            <person name="Spormann A.M."/>
            <person name="Op Den Camp H."/>
            <person name="Overmann J."/>
            <person name="Amann R."/>
            <person name="Jetten M.S.M."/>
            <person name="Mascher T."/>
            <person name="Medema M.H."/>
            <person name="Devos D.P."/>
            <person name="Kaster A.-K."/>
            <person name="Ovreas L."/>
            <person name="Rohde M."/>
            <person name="Galperin M.Y."/>
            <person name="Jogler C."/>
        </authorList>
    </citation>
    <scope>NUCLEOTIDE SEQUENCE [LARGE SCALE GENOMIC DNA]</scope>
    <source>
        <strain evidence="6 7">Pla123a</strain>
    </source>
</reference>
<dbReference type="Gene3D" id="1.10.287.470">
    <property type="entry name" value="Helix hairpin bin"/>
    <property type="match status" value="1"/>
</dbReference>
<dbReference type="SUPFAM" id="SSF111369">
    <property type="entry name" value="HlyD-like secretion proteins"/>
    <property type="match status" value="1"/>
</dbReference>
<proteinExistence type="inferred from homology"/>
<keyword evidence="3" id="KW-1133">Transmembrane helix</keyword>
<dbReference type="PANTHER" id="PTHR30469:SF12">
    <property type="entry name" value="MULTIDRUG RESISTANCE PROTEIN MDTA"/>
    <property type="match status" value="1"/>
</dbReference>
<dbReference type="GO" id="GO:1990281">
    <property type="term" value="C:efflux pump complex"/>
    <property type="evidence" value="ECO:0007669"/>
    <property type="project" value="TreeGrafter"/>
</dbReference>
<accession>A0A5C5YTJ8</accession>
<evidence type="ECO:0000313" key="7">
    <source>
        <dbReference type="Proteomes" id="UP000318478"/>
    </source>
</evidence>
<dbReference type="NCBIfam" id="TIGR01730">
    <property type="entry name" value="RND_mfp"/>
    <property type="match status" value="1"/>
</dbReference>
<evidence type="ECO:0000259" key="5">
    <source>
        <dbReference type="Pfam" id="PF25917"/>
    </source>
</evidence>
<keyword evidence="2" id="KW-0175">Coiled coil</keyword>
<feature type="domain" description="Multidrug resistance protein MdtA-like barrel-sandwich hybrid" evidence="5">
    <location>
        <begin position="79"/>
        <end position="217"/>
    </location>
</feature>
<sequence>MPTSSEKSGRLAGVLLRSLLPLAILAGGWFGYVRLSVETVKEQPEAEEKRTLRTRVASVEPTSYPIAVETNAVVQSHNQVVLAAEVAGAVTRVSPKFEVGAYFSEGDILVEIDPRNYASARAIAKSRLQAAKSALDLAKLDEKRKLRLIERNAVSGAEVDVASATREQAEADVELAQAELERTELDLKRTKVAAPFDGRVRTKNIGLGQMANANTPLGEIFAIDFAEVRLPISAQQRRFLELPEVEGDPAVRVVLRDAISRSVETTWPARIVRTEGVLDADSRDMFAIARVDDPFGLESGLPPLRIGQPVVASIDGVVLRDVVALPRAAVRQLDKIVLVKQDGQTLLPMTIEPVWSDAQHVVVTASAIPDGTWLATTPMIYTPEGTVVEVIEDQASPMAVAESCSPAKEERSTN</sequence>
<comment type="similarity">
    <text evidence="1">Belongs to the membrane fusion protein (MFP) (TC 8.A.1) family.</text>
</comment>
<feature type="coiled-coil region" evidence="2">
    <location>
        <begin position="159"/>
        <end position="193"/>
    </location>
</feature>
<dbReference type="Pfam" id="PF25917">
    <property type="entry name" value="BSH_RND"/>
    <property type="match status" value="1"/>
</dbReference>
<name>A0A5C5YTJ8_9BACT</name>
<dbReference type="InterPro" id="IPR058625">
    <property type="entry name" value="MdtA-like_BSH"/>
</dbReference>
<comment type="caution">
    <text evidence="6">The sequence shown here is derived from an EMBL/GenBank/DDBJ whole genome shotgun (WGS) entry which is preliminary data.</text>
</comment>
<dbReference type="PANTHER" id="PTHR30469">
    <property type="entry name" value="MULTIDRUG RESISTANCE PROTEIN MDTA"/>
    <property type="match status" value="1"/>
</dbReference>
<dbReference type="AlphaFoldDB" id="A0A5C5YTJ8"/>
<keyword evidence="7" id="KW-1185">Reference proteome</keyword>
<evidence type="ECO:0000259" key="4">
    <source>
        <dbReference type="Pfam" id="PF25876"/>
    </source>
</evidence>
<dbReference type="OrthoDB" id="9781888at2"/>
<keyword evidence="3" id="KW-0812">Transmembrane</keyword>
<gene>
    <name evidence="6" type="primary">mdtA_1</name>
    <name evidence="6" type="ORF">Pla123a_11100</name>
</gene>
<dbReference type="Pfam" id="PF25876">
    <property type="entry name" value="HH_MFP_RND"/>
    <property type="match status" value="1"/>
</dbReference>
<dbReference type="GO" id="GO:0015562">
    <property type="term" value="F:efflux transmembrane transporter activity"/>
    <property type="evidence" value="ECO:0007669"/>
    <property type="project" value="TreeGrafter"/>
</dbReference>
<evidence type="ECO:0000313" key="6">
    <source>
        <dbReference type="EMBL" id="TWT78319.1"/>
    </source>
</evidence>
<dbReference type="EMBL" id="SJPO01000002">
    <property type="protein sequence ID" value="TWT78319.1"/>
    <property type="molecule type" value="Genomic_DNA"/>
</dbReference>
<dbReference type="Proteomes" id="UP000318478">
    <property type="component" value="Unassembled WGS sequence"/>
</dbReference>
<dbReference type="InterPro" id="IPR058624">
    <property type="entry name" value="MdtA-like_HH"/>
</dbReference>
<evidence type="ECO:0000256" key="1">
    <source>
        <dbReference type="ARBA" id="ARBA00009477"/>
    </source>
</evidence>
<keyword evidence="3" id="KW-0472">Membrane</keyword>
<dbReference type="Gene3D" id="2.40.50.100">
    <property type="match status" value="1"/>
</dbReference>
<protein>
    <submittedName>
        <fullName evidence="6">Multidrug resistance protein MdtA</fullName>
    </submittedName>
</protein>
<organism evidence="6 7">
    <name type="scientific">Posidoniimonas polymericola</name>
    <dbReference type="NCBI Taxonomy" id="2528002"/>
    <lineage>
        <taxon>Bacteria</taxon>
        <taxon>Pseudomonadati</taxon>
        <taxon>Planctomycetota</taxon>
        <taxon>Planctomycetia</taxon>
        <taxon>Pirellulales</taxon>
        <taxon>Lacipirellulaceae</taxon>
        <taxon>Posidoniimonas</taxon>
    </lineage>
</organism>